<name>A0ACC2T1V2_9FUNG</name>
<proteinExistence type="predicted"/>
<reference evidence="1" key="1">
    <citation type="submission" date="2022-04" db="EMBL/GenBank/DDBJ databases">
        <title>Genome of the entomopathogenic fungus Entomophthora muscae.</title>
        <authorList>
            <person name="Elya C."/>
            <person name="Lovett B.R."/>
            <person name="Lee E."/>
            <person name="Macias A.M."/>
            <person name="Hajek A.E."/>
            <person name="De Bivort B.L."/>
            <person name="Kasson M.T."/>
            <person name="De Fine Licht H.H."/>
            <person name="Stajich J.E."/>
        </authorList>
    </citation>
    <scope>NUCLEOTIDE SEQUENCE</scope>
    <source>
        <strain evidence="1">Berkeley</strain>
    </source>
</reference>
<comment type="caution">
    <text evidence="1">The sequence shown here is derived from an EMBL/GenBank/DDBJ whole genome shotgun (WGS) entry which is preliminary data.</text>
</comment>
<accession>A0ACC2T1V2</accession>
<keyword evidence="2" id="KW-1185">Reference proteome</keyword>
<dbReference type="Proteomes" id="UP001165960">
    <property type="component" value="Unassembled WGS sequence"/>
</dbReference>
<evidence type="ECO:0000313" key="2">
    <source>
        <dbReference type="Proteomes" id="UP001165960"/>
    </source>
</evidence>
<sequence>MGDLNYRVYDSSKSAQELIAHYHSGQIEELQVFDQLSQEFSRKSGFLSQFYEAPINFLPTYKFIPGTGKLDSSRIPSWCDRILISSPFSVYRFVDYFSVPSCHLSDHLPVMALFELLPRPISHNKRHAELKLLKSTCDPLSSSKRIIGLAADSLAGIFFFMYKNIFLLPSVAMSVFLVLTLGFKNI</sequence>
<gene>
    <name evidence="1" type="ORF">DSO57_1027938</name>
</gene>
<protein>
    <submittedName>
        <fullName evidence="1">Uncharacterized protein</fullName>
    </submittedName>
</protein>
<evidence type="ECO:0000313" key="1">
    <source>
        <dbReference type="EMBL" id="KAJ9068505.1"/>
    </source>
</evidence>
<organism evidence="1 2">
    <name type="scientific">Entomophthora muscae</name>
    <dbReference type="NCBI Taxonomy" id="34485"/>
    <lineage>
        <taxon>Eukaryota</taxon>
        <taxon>Fungi</taxon>
        <taxon>Fungi incertae sedis</taxon>
        <taxon>Zoopagomycota</taxon>
        <taxon>Entomophthoromycotina</taxon>
        <taxon>Entomophthoromycetes</taxon>
        <taxon>Entomophthorales</taxon>
        <taxon>Entomophthoraceae</taxon>
        <taxon>Entomophthora</taxon>
    </lineage>
</organism>
<dbReference type="EMBL" id="QTSX02003724">
    <property type="protein sequence ID" value="KAJ9068505.1"/>
    <property type="molecule type" value="Genomic_DNA"/>
</dbReference>